<keyword evidence="8" id="KW-1185">Reference proteome</keyword>
<evidence type="ECO:0000313" key="7">
    <source>
        <dbReference type="EMBL" id="KAF0890298.1"/>
    </source>
</evidence>
<sequence>MMLLSFSDVALTSAASTFEYVSHGLRPCVLMSPVRKKAPNPPCRLAATIEPCFHTPPHYDGQARTKGDSGRSVRHIRHGEDLKDGVQLVERVAWHSIVRLFICSVLCS</sequence>
<dbReference type="GO" id="GO:0008107">
    <property type="term" value="F:galactoside 2-alpha-L-fucosyltransferase activity"/>
    <property type="evidence" value="ECO:0007669"/>
    <property type="project" value="InterPro"/>
</dbReference>
<keyword evidence="5 6" id="KW-0961">Cell wall biogenesis/degradation</keyword>
<proteinExistence type="inferred from homology"/>
<name>A0A6G1BQH7_9ORYZ</name>
<dbReference type="PANTHER" id="PTHR31889:SF35">
    <property type="entry name" value="FUCOSYLTRANSFERASE"/>
    <property type="match status" value="1"/>
</dbReference>
<protein>
    <recommendedName>
        <fullName evidence="6">Fucosyltransferase</fullName>
        <ecNumber evidence="6">2.4.1.-</ecNumber>
    </recommendedName>
</protein>
<evidence type="ECO:0000256" key="4">
    <source>
        <dbReference type="ARBA" id="ARBA00023180"/>
    </source>
</evidence>
<dbReference type="Proteomes" id="UP000479710">
    <property type="component" value="Unassembled WGS sequence"/>
</dbReference>
<comment type="function">
    <text evidence="6">May be involved in cell wall biosynthesis.</text>
</comment>
<dbReference type="GO" id="GO:0071555">
    <property type="term" value="P:cell wall organization"/>
    <property type="evidence" value="ECO:0007669"/>
    <property type="project" value="UniProtKB-UniRule"/>
</dbReference>
<comment type="similarity">
    <text evidence="1 6">Belongs to the glycosyltransferase 37 family.</text>
</comment>
<dbReference type="GO" id="GO:0042546">
    <property type="term" value="P:cell wall biogenesis"/>
    <property type="evidence" value="ECO:0007669"/>
    <property type="project" value="InterPro"/>
</dbReference>
<evidence type="ECO:0000256" key="5">
    <source>
        <dbReference type="ARBA" id="ARBA00023316"/>
    </source>
</evidence>
<evidence type="ECO:0000256" key="1">
    <source>
        <dbReference type="ARBA" id="ARBA00010481"/>
    </source>
</evidence>
<dbReference type="EMBL" id="SPHZ02000011">
    <property type="protein sequence ID" value="KAF0890298.1"/>
    <property type="molecule type" value="Genomic_DNA"/>
</dbReference>
<keyword evidence="6" id="KW-0333">Golgi apparatus</keyword>
<reference evidence="7 8" key="1">
    <citation type="submission" date="2019-11" db="EMBL/GenBank/DDBJ databases">
        <title>Whole genome sequence of Oryza granulata.</title>
        <authorList>
            <person name="Li W."/>
        </authorList>
    </citation>
    <scope>NUCLEOTIDE SEQUENCE [LARGE SCALE GENOMIC DNA]</scope>
    <source>
        <strain evidence="8">cv. Menghai</strain>
        <tissue evidence="7">Leaf</tissue>
    </source>
</reference>
<dbReference type="AlphaFoldDB" id="A0A6G1BQH7"/>
<dbReference type="PANTHER" id="PTHR31889">
    <property type="entry name" value="FUCOSYLTRANSFERASE 2-RELATED"/>
    <property type="match status" value="1"/>
</dbReference>
<keyword evidence="4" id="KW-0325">Glycoprotein</keyword>
<dbReference type="OrthoDB" id="682166at2759"/>
<gene>
    <name evidence="7" type="ORF">E2562_002710</name>
</gene>
<dbReference type="GO" id="GO:0009969">
    <property type="term" value="P:xyloglucan biosynthetic process"/>
    <property type="evidence" value="ECO:0007669"/>
    <property type="project" value="TreeGrafter"/>
</dbReference>
<evidence type="ECO:0000256" key="2">
    <source>
        <dbReference type="ARBA" id="ARBA00022676"/>
    </source>
</evidence>
<dbReference type="Pfam" id="PF03254">
    <property type="entry name" value="XG_FTase"/>
    <property type="match status" value="1"/>
</dbReference>
<organism evidence="7 8">
    <name type="scientific">Oryza meyeriana var. granulata</name>
    <dbReference type="NCBI Taxonomy" id="110450"/>
    <lineage>
        <taxon>Eukaryota</taxon>
        <taxon>Viridiplantae</taxon>
        <taxon>Streptophyta</taxon>
        <taxon>Embryophyta</taxon>
        <taxon>Tracheophyta</taxon>
        <taxon>Spermatophyta</taxon>
        <taxon>Magnoliopsida</taxon>
        <taxon>Liliopsida</taxon>
        <taxon>Poales</taxon>
        <taxon>Poaceae</taxon>
        <taxon>BOP clade</taxon>
        <taxon>Oryzoideae</taxon>
        <taxon>Oryzeae</taxon>
        <taxon>Oryzinae</taxon>
        <taxon>Oryza</taxon>
        <taxon>Oryza meyeriana</taxon>
    </lineage>
</organism>
<evidence type="ECO:0000256" key="3">
    <source>
        <dbReference type="ARBA" id="ARBA00022679"/>
    </source>
</evidence>
<comment type="subcellular location">
    <subcellularLocation>
        <location evidence="6">Golgi apparatus</location>
        <location evidence="6">Golgi stack membrane</location>
        <topology evidence="6">Single-pass type II membrane protein</topology>
    </subcellularLocation>
</comment>
<accession>A0A6G1BQH7</accession>
<dbReference type="EC" id="2.4.1.-" evidence="6"/>
<keyword evidence="2 6" id="KW-0328">Glycosyltransferase</keyword>
<comment type="caution">
    <text evidence="7">The sequence shown here is derived from an EMBL/GenBank/DDBJ whole genome shotgun (WGS) entry which is preliminary data.</text>
</comment>
<dbReference type="InterPro" id="IPR004938">
    <property type="entry name" value="XG_FTase"/>
</dbReference>
<evidence type="ECO:0000313" key="8">
    <source>
        <dbReference type="Proteomes" id="UP000479710"/>
    </source>
</evidence>
<evidence type="ECO:0000256" key="6">
    <source>
        <dbReference type="RuleBase" id="RU367004"/>
    </source>
</evidence>
<dbReference type="GO" id="GO:0032580">
    <property type="term" value="C:Golgi cisterna membrane"/>
    <property type="evidence" value="ECO:0007669"/>
    <property type="project" value="UniProtKB-SubCell"/>
</dbReference>
<keyword evidence="3 6" id="KW-0808">Transferase</keyword>